<evidence type="ECO:0008006" key="3">
    <source>
        <dbReference type="Google" id="ProtNLM"/>
    </source>
</evidence>
<feature type="non-terminal residue" evidence="1">
    <location>
        <position position="1"/>
    </location>
</feature>
<evidence type="ECO:0000313" key="1">
    <source>
        <dbReference type="EMBL" id="MDM8562949.1"/>
    </source>
</evidence>
<proteinExistence type="predicted"/>
<comment type="caution">
    <text evidence="1">The sequence shown here is derived from an EMBL/GenBank/DDBJ whole genome shotgun (WGS) entry which is preliminary data.</text>
</comment>
<dbReference type="EMBL" id="JAUCGM010000368">
    <property type="protein sequence ID" value="MDM8562949.1"/>
    <property type="molecule type" value="Genomic_DNA"/>
</dbReference>
<keyword evidence="2" id="KW-1185">Reference proteome</keyword>
<evidence type="ECO:0000313" key="2">
    <source>
        <dbReference type="Proteomes" id="UP001171945"/>
    </source>
</evidence>
<gene>
    <name evidence="1" type="ORF">QUF54_06300</name>
</gene>
<organism evidence="1 2">
    <name type="scientific">Candidatus Marithioploca araucensis</name>
    <dbReference type="NCBI Taxonomy" id="70273"/>
    <lineage>
        <taxon>Bacteria</taxon>
        <taxon>Pseudomonadati</taxon>
        <taxon>Pseudomonadota</taxon>
        <taxon>Gammaproteobacteria</taxon>
        <taxon>Thiotrichales</taxon>
        <taxon>Thiotrichaceae</taxon>
        <taxon>Candidatus Marithioploca</taxon>
    </lineage>
</organism>
<reference evidence="1" key="1">
    <citation type="submission" date="2023-06" db="EMBL/GenBank/DDBJ databases">
        <title>Uncultivated large filamentous bacteria from sulfidic sediments reveal new species and different genomic features in energy metabolism and defense.</title>
        <authorList>
            <person name="Fonseca A."/>
        </authorList>
    </citation>
    <scope>NUCLEOTIDE SEQUENCE</scope>
    <source>
        <strain evidence="1">HSG4</strain>
    </source>
</reference>
<dbReference type="Proteomes" id="UP001171945">
    <property type="component" value="Unassembled WGS sequence"/>
</dbReference>
<sequence>VEGRSDRVYIEALQAKRRDLFPVPQERKVAFWSINGISDLPNKLSYWKDILNNIRNEKSLWEKSILLLDRDALSNEEIDALSKSLSERYGINTIFWNAYTIESILLENLTGFCRSLAKQFCCKAEQIQQFITQSKFSEVEFFYFQKIRFERQREGRQKEFEVLNQNTLKSLSAHNKHERFIKGLRQQENQFHLFFNKDDVFDLLQVIYTEFAEKENIFLADEQRLLGVIDHIDGDFWQDSWTHILQKVYG</sequence>
<protein>
    <recommendedName>
        <fullName evidence="3">DUF4435 domain-containing protein</fullName>
    </recommendedName>
</protein>
<accession>A0ABT7VTN6</accession>
<name>A0ABT7VTN6_9GAMM</name>